<gene>
    <name evidence="4" type="ORF">PCOR1329_LOCUS35636</name>
</gene>
<evidence type="ECO:0000256" key="2">
    <source>
        <dbReference type="ARBA" id="ARBA00022679"/>
    </source>
</evidence>
<keyword evidence="3" id="KW-0732">Signal</keyword>
<evidence type="ECO:0000313" key="5">
    <source>
        <dbReference type="Proteomes" id="UP001189429"/>
    </source>
</evidence>
<accession>A0ABN9T5N4</accession>
<evidence type="ECO:0000256" key="1">
    <source>
        <dbReference type="ARBA" id="ARBA00022676"/>
    </source>
</evidence>
<evidence type="ECO:0000313" key="4">
    <source>
        <dbReference type="EMBL" id="CAK0840131.1"/>
    </source>
</evidence>
<dbReference type="Pfam" id="PF05637">
    <property type="entry name" value="Glyco_transf_34"/>
    <property type="match status" value="1"/>
</dbReference>
<evidence type="ECO:0000256" key="3">
    <source>
        <dbReference type="SAM" id="SignalP"/>
    </source>
</evidence>
<evidence type="ECO:0008006" key="6">
    <source>
        <dbReference type="Google" id="ProtNLM"/>
    </source>
</evidence>
<keyword evidence="1" id="KW-0328">Glycosyltransferase</keyword>
<sequence length="323" mass="35038">MGRGRPGAAAAALLAAAVGGRPAAAQGHWIVQHFTELMNCRMFSVGSALRDILLPYGVADPVAALFCPLGTSAALHQMAALCLELLGARCVQRALRLLHLAKLFMLFNFNDYGAWFQHSRWQTDMSRLSSEAQELAKLAKAEAGPGAAVAVLPPVAFRDETWRIGLVSYCNYNDSQSPEASMLIAEDGMMLNSGSFLLRNNEWSSDFLTRTVDLLSAPMPQSFQHMPWHEQAPLMYLSLVPGVLAGLAGPEGGPPEGDGPLAAGYDPRVALLRQRALNSYPPELVRRTEHALPHEAYEEGDLAMYSRYCQASLERLRASGTAS</sequence>
<feature type="chain" id="PRO_5045430419" description="Phospholipase B-like" evidence="3">
    <location>
        <begin position="26"/>
        <end position="323"/>
    </location>
</feature>
<dbReference type="EMBL" id="CAUYUJ010014350">
    <property type="protein sequence ID" value="CAK0840131.1"/>
    <property type="molecule type" value="Genomic_DNA"/>
</dbReference>
<reference evidence="4" key="1">
    <citation type="submission" date="2023-10" db="EMBL/GenBank/DDBJ databases">
        <authorList>
            <person name="Chen Y."/>
            <person name="Shah S."/>
            <person name="Dougan E. K."/>
            <person name="Thang M."/>
            <person name="Chan C."/>
        </authorList>
    </citation>
    <scope>NUCLEOTIDE SEQUENCE [LARGE SCALE GENOMIC DNA]</scope>
</reference>
<keyword evidence="2" id="KW-0808">Transferase</keyword>
<dbReference type="Proteomes" id="UP001189429">
    <property type="component" value="Unassembled WGS sequence"/>
</dbReference>
<keyword evidence="5" id="KW-1185">Reference proteome</keyword>
<proteinExistence type="predicted"/>
<protein>
    <recommendedName>
        <fullName evidence="6">Phospholipase B-like</fullName>
    </recommendedName>
</protein>
<dbReference type="InterPro" id="IPR008630">
    <property type="entry name" value="Glyco_trans_34"/>
</dbReference>
<name>A0ABN9T5N4_9DINO</name>
<feature type="signal peptide" evidence="3">
    <location>
        <begin position="1"/>
        <end position="25"/>
    </location>
</feature>
<organism evidence="4 5">
    <name type="scientific">Prorocentrum cordatum</name>
    <dbReference type="NCBI Taxonomy" id="2364126"/>
    <lineage>
        <taxon>Eukaryota</taxon>
        <taxon>Sar</taxon>
        <taxon>Alveolata</taxon>
        <taxon>Dinophyceae</taxon>
        <taxon>Prorocentrales</taxon>
        <taxon>Prorocentraceae</taxon>
        <taxon>Prorocentrum</taxon>
    </lineage>
</organism>
<comment type="caution">
    <text evidence="4">The sequence shown here is derived from an EMBL/GenBank/DDBJ whole genome shotgun (WGS) entry which is preliminary data.</text>
</comment>